<evidence type="ECO:0000313" key="3">
    <source>
        <dbReference type="Proteomes" id="UP000006461"/>
    </source>
</evidence>
<proteinExistence type="predicted"/>
<evidence type="ECO:0000313" key="2">
    <source>
        <dbReference type="EMBL" id="CCH87567.1"/>
    </source>
</evidence>
<sequence>MTSSATPDPAGRGGRPARAVHEMTAEEKAICEWEARHDVAARGSRATPGDIALYLAQSRSRELREEASRRRPERVRATAPRPRPVPPTTEELAFRLAPPEHTPRRRRGTSG</sequence>
<dbReference type="HOGENOM" id="CLU_2155486_0_0_11"/>
<feature type="region of interest" description="Disordered" evidence="1">
    <location>
        <begin position="1"/>
        <end position="23"/>
    </location>
</feature>
<feature type="region of interest" description="Disordered" evidence="1">
    <location>
        <begin position="57"/>
        <end position="111"/>
    </location>
</feature>
<organism evidence="2 3">
    <name type="scientific">Modestobacter italicus (strain DSM 44449 / CECT 9708 / BC 501)</name>
    <dbReference type="NCBI Taxonomy" id="2732864"/>
    <lineage>
        <taxon>Bacteria</taxon>
        <taxon>Bacillati</taxon>
        <taxon>Actinomycetota</taxon>
        <taxon>Actinomycetes</taxon>
        <taxon>Geodermatophilales</taxon>
        <taxon>Geodermatophilaceae</taxon>
        <taxon>Modestobacter</taxon>
    </lineage>
</organism>
<dbReference type="AlphaFoldDB" id="I4EW04"/>
<dbReference type="EMBL" id="FO203431">
    <property type="protein sequence ID" value="CCH87567.1"/>
    <property type="molecule type" value="Genomic_DNA"/>
</dbReference>
<dbReference type="STRING" id="477641.MODMU_2132"/>
<evidence type="ECO:0000256" key="1">
    <source>
        <dbReference type="SAM" id="MobiDB-lite"/>
    </source>
</evidence>
<protein>
    <submittedName>
        <fullName evidence="2">Uncharacterized protein</fullName>
    </submittedName>
</protein>
<keyword evidence="3" id="KW-1185">Reference proteome</keyword>
<dbReference type="Proteomes" id="UP000006461">
    <property type="component" value="Chromosome"/>
</dbReference>
<dbReference type="KEGG" id="mmar:MODMU_2132"/>
<accession>I4EW04</accession>
<gene>
    <name evidence="2" type="ordered locus">MODMU_2132</name>
</gene>
<feature type="compositionally biased region" description="Basic and acidic residues" evidence="1">
    <location>
        <begin position="59"/>
        <end position="76"/>
    </location>
</feature>
<name>I4EW04_MODI5</name>
<reference evidence="2 3" key="1">
    <citation type="journal article" date="2012" name="J. Bacteriol.">
        <title>Genome Sequence of Radiation-Resistant Modestobacter marinus Strain BC501, a Representative Actinobacterium That Thrives on Calcareous Stone Surfaces.</title>
        <authorList>
            <person name="Normand P."/>
            <person name="Gury J."/>
            <person name="Pujic P."/>
            <person name="Chouaia B."/>
            <person name="Crotti E."/>
            <person name="Brusetti L."/>
            <person name="Daffonchio D."/>
            <person name="Vacherie B."/>
            <person name="Barbe V."/>
            <person name="Medigue C."/>
            <person name="Calteau A."/>
            <person name="Ghodhbane-Gtari F."/>
            <person name="Essoussi I."/>
            <person name="Nouioui I."/>
            <person name="Abbassi-Ghozzi I."/>
            <person name="Gtari M."/>
        </authorList>
    </citation>
    <scope>NUCLEOTIDE SEQUENCE [LARGE SCALE GENOMIC DNA]</scope>
    <source>
        <strain evidence="3">BC 501</strain>
    </source>
</reference>